<dbReference type="RefSeq" id="WP_010073775.1">
    <property type="nucleotide sequence ID" value="NC_014393.1"/>
</dbReference>
<dbReference type="eggNOG" id="ENOG50324N2">
    <property type="taxonomic scope" value="Bacteria"/>
</dbReference>
<accession>D9SXD4</accession>
<protein>
    <submittedName>
        <fullName evidence="1">Uncharacterized protein</fullName>
    </submittedName>
</protein>
<evidence type="ECO:0000313" key="2">
    <source>
        <dbReference type="Proteomes" id="UP000002730"/>
    </source>
</evidence>
<organism evidence="1 2">
    <name type="scientific">Clostridium cellulovorans (strain ATCC 35296 / DSM 3052 / OCM 3 / 743B)</name>
    <dbReference type="NCBI Taxonomy" id="573061"/>
    <lineage>
        <taxon>Bacteria</taxon>
        <taxon>Bacillati</taxon>
        <taxon>Bacillota</taxon>
        <taxon>Clostridia</taxon>
        <taxon>Eubacteriales</taxon>
        <taxon>Clostridiaceae</taxon>
        <taxon>Clostridium</taxon>
    </lineage>
</organism>
<dbReference type="Proteomes" id="UP000002730">
    <property type="component" value="Chromosome"/>
</dbReference>
<dbReference type="OrthoDB" id="1935443at2"/>
<evidence type="ECO:0000313" key="1">
    <source>
        <dbReference type="EMBL" id="ADL53437.1"/>
    </source>
</evidence>
<reference evidence="1 2" key="1">
    <citation type="submission" date="2010-08" db="EMBL/GenBank/DDBJ databases">
        <title>Complete sequence of Clostridium cellulovorans 743B.</title>
        <authorList>
            <consortium name="US DOE Joint Genome Institute"/>
            <person name="Lucas S."/>
            <person name="Copeland A."/>
            <person name="Lapidus A."/>
            <person name="Cheng J.-F."/>
            <person name="Bruce D."/>
            <person name="Goodwin L."/>
            <person name="Pitluck S."/>
            <person name="Chertkov O."/>
            <person name="Detter J.C."/>
            <person name="Han C."/>
            <person name="Tapia R."/>
            <person name="Land M."/>
            <person name="Hauser L."/>
            <person name="Chang Y.-J."/>
            <person name="Jeffries C."/>
            <person name="Kyrpides N."/>
            <person name="Ivanova N."/>
            <person name="Mikhailova N."/>
            <person name="Hemme C.L."/>
            <person name="Woyke T."/>
        </authorList>
    </citation>
    <scope>NUCLEOTIDE SEQUENCE [LARGE SCALE GENOMIC DNA]</scope>
    <source>
        <strain evidence="2">ATCC 35296 / DSM 3052 / OCM 3 / 743B</strain>
    </source>
</reference>
<keyword evidence="2" id="KW-1185">Reference proteome</keyword>
<dbReference type="AlphaFoldDB" id="D9SXD4"/>
<dbReference type="STRING" id="573061.Clocel_3767"/>
<dbReference type="HOGENOM" id="CLU_195851_0_0_9"/>
<gene>
    <name evidence="1" type="ordered locus">Clocel_3767</name>
</gene>
<proteinExistence type="predicted"/>
<name>D9SXD4_CLOC7</name>
<dbReference type="KEGG" id="ccb:Clocel_3767"/>
<sequence length="77" mass="9049">MSFYRLDINGKIDLGDYTSIQDYLQIVSSYDDFVISLEKEDENTELICNILESNNFKIQTKGGDYDGRYYITAYRRP</sequence>
<dbReference type="EMBL" id="CP002160">
    <property type="protein sequence ID" value="ADL53437.1"/>
    <property type="molecule type" value="Genomic_DNA"/>
</dbReference>